<dbReference type="Proteomes" id="UP001431313">
    <property type="component" value="Unassembled WGS sequence"/>
</dbReference>
<accession>A0ABT2CR36</accession>
<evidence type="ECO:0000313" key="2">
    <source>
        <dbReference type="Proteomes" id="UP001431313"/>
    </source>
</evidence>
<protein>
    <submittedName>
        <fullName evidence="1">Uncharacterized protein</fullName>
    </submittedName>
</protein>
<gene>
    <name evidence="1" type="ORF">NX801_30485</name>
</gene>
<dbReference type="EMBL" id="JANUGQ010000055">
    <property type="protein sequence ID" value="MCS0639884.1"/>
    <property type="molecule type" value="Genomic_DNA"/>
</dbReference>
<proteinExistence type="predicted"/>
<dbReference type="RefSeq" id="WP_258791209.1">
    <property type="nucleotide sequence ID" value="NZ_JANUGQ010000055.1"/>
</dbReference>
<comment type="caution">
    <text evidence="1">The sequence shown here is derived from an EMBL/GenBank/DDBJ whole genome shotgun (WGS) entry which is preliminary data.</text>
</comment>
<name>A0ABT2CR36_9ACTN</name>
<reference evidence="1" key="1">
    <citation type="submission" date="2022-08" db="EMBL/GenBank/DDBJ databases">
        <authorList>
            <person name="Somphong A."/>
            <person name="Phongsopitanun W."/>
        </authorList>
    </citation>
    <scope>NUCLEOTIDE SEQUENCE</scope>
    <source>
        <strain evidence="1">LP05-1</strain>
    </source>
</reference>
<keyword evidence="2" id="KW-1185">Reference proteome</keyword>
<organism evidence="1 2">
    <name type="scientific">Streptomyces pyxinae</name>
    <dbReference type="NCBI Taxonomy" id="2970734"/>
    <lineage>
        <taxon>Bacteria</taxon>
        <taxon>Bacillati</taxon>
        <taxon>Actinomycetota</taxon>
        <taxon>Actinomycetes</taxon>
        <taxon>Kitasatosporales</taxon>
        <taxon>Streptomycetaceae</taxon>
        <taxon>Streptomyces</taxon>
    </lineage>
</organism>
<evidence type="ECO:0000313" key="1">
    <source>
        <dbReference type="EMBL" id="MCS0639884.1"/>
    </source>
</evidence>
<sequence>MDPAEIEGHERQGPIDTVPLAKAGAQLEAIARYVSQAREELDRIEVPGYSPIADPHDAQEFASQAQQLYLTDDSGKAVAVVVSPAVLEVLEDALALAGNELHRLRGTDNPVVMTVEEMRAHLKGQMTS</sequence>